<feature type="compositionally biased region" description="Gly residues" evidence="2">
    <location>
        <begin position="485"/>
        <end position="497"/>
    </location>
</feature>
<dbReference type="PANTHER" id="PTHR22997">
    <property type="entry name" value="PIH1 DOMAIN-CONTAINING PROTEIN 1"/>
    <property type="match status" value="1"/>
</dbReference>
<dbReference type="GeneID" id="40312618"/>
<feature type="region of interest" description="Disordered" evidence="2">
    <location>
        <begin position="32"/>
        <end position="101"/>
    </location>
</feature>
<evidence type="ECO:0000256" key="2">
    <source>
        <dbReference type="SAM" id="MobiDB-lite"/>
    </source>
</evidence>
<dbReference type="CDD" id="cd00298">
    <property type="entry name" value="ACD_sHsps_p23-like"/>
    <property type="match status" value="1"/>
</dbReference>
<dbReference type="InterPro" id="IPR050734">
    <property type="entry name" value="PIH1/Kintoun_subfamily"/>
</dbReference>
<feature type="compositionally biased region" description="Pro residues" evidence="2">
    <location>
        <begin position="654"/>
        <end position="673"/>
    </location>
</feature>
<feature type="compositionally biased region" description="Low complexity" evidence="2">
    <location>
        <begin position="674"/>
        <end position="683"/>
    </location>
</feature>
<keyword evidence="1" id="KW-0175">Coiled coil</keyword>
<feature type="region of interest" description="Disordered" evidence="2">
    <location>
        <begin position="444"/>
        <end position="502"/>
    </location>
</feature>
<evidence type="ECO:0000313" key="4">
    <source>
        <dbReference type="Proteomes" id="UP000224006"/>
    </source>
</evidence>
<feature type="compositionally biased region" description="Pro residues" evidence="2">
    <location>
        <begin position="684"/>
        <end position="696"/>
    </location>
</feature>
<dbReference type="STRING" id="94643.A0A2A9M674"/>
<evidence type="ECO:0000313" key="3">
    <source>
        <dbReference type="EMBL" id="PFH33475.1"/>
    </source>
</evidence>
<keyword evidence="4" id="KW-1185">Reference proteome</keyword>
<name>A0A2A9M674_BESBE</name>
<protein>
    <recommendedName>
        <fullName evidence="5">PIH1D1/2/3 CS-like domain-containing protein</fullName>
    </recommendedName>
</protein>
<feature type="region of interest" description="Disordered" evidence="2">
    <location>
        <begin position="551"/>
        <end position="570"/>
    </location>
</feature>
<dbReference type="KEGG" id="bbes:BESB_076920"/>
<dbReference type="Proteomes" id="UP000224006">
    <property type="component" value="Chromosome VII"/>
</dbReference>
<feature type="compositionally biased region" description="Basic and acidic residues" evidence="2">
    <location>
        <begin position="582"/>
        <end position="606"/>
    </location>
</feature>
<proteinExistence type="predicted"/>
<dbReference type="PANTHER" id="PTHR22997:SF0">
    <property type="entry name" value="PIH1 DOMAIN-CONTAINING PROTEIN 1"/>
    <property type="match status" value="1"/>
</dbReference>
<dbReference type="EMBL" id="NWUJ01000008">
    <property type="protein sequence ID" value="PFH33475.1"/>
    <property type="molecule type" value="Genomic_DNA"/>
</dbReference>
<feature type="region of interest" description="Disordered" evidence="2">
    <location>
        <begin position="580"/>
        <end position="699"/>
    </location>
</feature>
<feature type="region of interest" description="Disordered" evidence="2">
    <location>
        <begin position="115"/>
        <end position="137"/>
    </location>
</feature>
<gene>
    <name evidence="3" type="ORF">BESB_076920</name>
</gene>
<sequence>MSFAAAPPAAGIAQQAQALWAMLDDLAESDPERYRRFIQQQMEEARGAQGAASSSSPSSSSSPPPLSSSPPSSSSSSSASASPSSLSQSSPPPDPFRPSPGFVIRTQLNILSPVGGADSRKASALESESPPPLIEELDDFGAKQPSAAKPATGERKTLEVLEYFVNVCFSPLVKAPTPKSADGVCTLPEQLDDAFLPISVGFRRLLPVKDKRDTALSADARPEQGGLASAAEKLQAVPLFLDEEEDDRLRGRREAALSAEARVSRVCVDVCVHPLVVQRCKADLRFKAFFATICLRRLMPLEQLLLLQRTREREESANQPCRPSSLLEGALPSERRAWGAAGEEEASAAPSRLSSLFCFVEDEGGKQQRVEDACGFFGRKEREAIEGIAVNAAARGQDPAQLAASAGELVVAPHSLRFPKLLYKGGKEAHLHVLQQDCVAERRREAARGDGGSGKGAKRTASAAGGAREANAGGREGGAPTAKGAGEGPGGESGGGTDEQPREIIMPSAAEVEHLRQDMRRLEEERRRKKRGEEDAAEDLIAAALRAREEAARASSHRETCGRGVARRSGPLIEVLAEEAFPLEREDLATRDAAPRPAADSRRGEAAAEEPDGGDPSAAPGGAGKTPPSHHLGDEKFLQQVTTRRLLREARAASPPPPPPLSRFPCSASPPSPAGASASASAPPEAPPSPSPPSPSPVAASAAASVSALLASSLDTAASAVPPAPAEAPLWRVTHRALAAARAAERGGASPSADAETGEARLPDAREICIAFALPLDPQALHVEGTERELEVSGVMLTPGEEKKTPFCIRVPLPYAIDPDEVEARLKKKKNLLTLLCRPTGL</sequence>
<feature type="compositionally biased region" description="Low complexity" evidence="2">
    <location>
        <begin position="51"/>
        <end position="61"/>
    </location>
</feature>
<reference evidence="3 4" key="1">
    <citation type="submission" date="2017-09" db="EMBL/GenBank/DDBJ databases">
        <title>Genome sequencing of Besnoitia besnoiti strain Bb-Ger1.</title>
        <authorList>
            <person name="Schares G."/>
            <person name="Venepally P."/>
            <person name="Lorenzi H.A."/>
        </authorList>
    </citation>
    <scope>NUCLEOTIDE SEQUENCE [LARGE SCALE GENOMIC DNA]</scope>
    <source>
        <strain evidence="3 4">Bb-Ger1</strain>
    </source>
</reference>
<dbReference type="OrthoDB" id="333137at2759"/>
<evidence type="ECO:0008006" key="5">
    <source>
        <dbReference type="Google" id="ProtNLM"/>
    </source>
</evidence>
<organism evidence="3 4">
    <name type="scientific">Besnoitia besnoiti</name>
    <name type="common">Apicomplexan protozoan</name>
    <dbReference type="NCBI Taxonomy" id="94643"/>
    <lineage>
        <taxon>Eukaryota</taxon>
        <taxon>Sar</taxon>
        <taxon>Alveolata</taxon>
        <taxon>Apicomplexa</taxon>
        <taxon>Conoidasida</taxon>
        <taxon>Coccidia</taxon>
        <taxon>Eucoccidiorida</taxon>
        <taxon>Eimeriorina</taxon>
        <taxon>Sarcocystidae</taxon>
        <taxon>Besnoitia</taxon>
    </lineage>
</organism>
<accession>A0A2A9M674</accession>
<comment type="caution">
    <text evidence="3">The sequence shown here is derived from an EMBL/GenBank/DDBJ whole genome shotgun (WGS) entry which is preliminary data.</text>
</comment>
<feature type="compositionally biased region" description="Low complexity" evidence="2">
    <location>
        <begin position="69"/>
        <end position="89"/>
    </location>
</feature>
<dbReference type="VEuPathDB" id="ToxoDB:BESB_076920"/>
<dbReference type="GO" id="GO:0005737">
    <property type="term" value="C:cytoplasm"/>
    <property type="evidence" value="ECO:0007669"/>
    <property type="project" value="TreeGrafter"/>
</dbReference>
<dbReference type="RefSeq" id="XP_029217484.1">
    <property type="nucleotide sequence ID" value="XM_029366053.1"/>
</dbReference>
<feature type="compositionally biased region" description="Low complexity" evidence="2">
    <location>
        <begin position="463"/>
        <end position="484"/>
    </location>
</feature>
<dbReference type="AlphaFoldDB" id="A0A2A9M674"/>
<feature type="compositionally biased region" description="Basic and acidic residues" evidence="2">
    <location>
        <begin position="551"/>
        <end position="561"/>
    </location>
</feature>
<evidence type="ECO:0000256" key="1">
    <source>
        <dbReference type="SAM" id="Coils"/>
    </source>
</evidence>
<feature type="coiled-coil region" evidence="1">
    <location>
        <begin position="512"/>
        <end position="539"/>
    </location>
</feature>